<keyword evidence="4" id="KW-0720">Serine protease</keyword>
<dbReference type="PANTHER" id="PTHR11757">
    <property type="entry name" value="PROTEASE FAMILY S9A OLIGOPEPTIDASE"/>
    <property type="match status" value="1"/>
</dbReference>
<dbReference type="InterPro" id="IPR023302">
    <property type="entry name" value="Pept_S9A_N"/>
</dbReference>
<dbReference type="InterPro" id="IPR029058">
    <property type="entry name" value="AB_hydrolase_fold"/>
</dbReference>
<dbReference type="PANTHER" id="PTHR11757:SF19">
    <property type="entry name" value="PROLYL ENDOPEPTIDASE-LIKE"/>
    <property type="match status" value="1"/>
</dbReference>
<dbReference type="InterPro" id="IPR001375">
    <property type="entry name" value="Peptidase_S9_cat"/>
</dbReference>
<reference evidence="11 12" key="1">
    <citation type="journal article" date="2012" name="BMC Genomics">
        <title>Comparative genomic analysis of human infective Trypanosoma cruzi lineages with the bat-restricted subspecies T. cruzi marinkellei.</title>
        <authorList>
            <person name="Franzen O."/>
            <person name="Talavera-Lopez C."/>
            <person name="Ochaya S."/>
            <person name="Butler C.E."/>
            <person name="Messenger L.A."/>
            <person name="Lewis M.D."/>
            <person name="Llewellyn M.S."/>
            <person name="Marinkelle C.J."/>
            <person name="Tyler K.M."/>
            <person name="Miles M.A."/>
            <person name="Andersson B."/>
        </authorList>
    </citation>
    <scope>NUCLEOTIDE SEQUENCE [LARGE SCALE GENOMIC DNA]</scope>
    <source>
        <strain evidence="11 12">B7</strain>
    </source>
</reference>
<gene>
    <name evidence="11" type="ORF">MOQ_008399</name>
</gene>
<comment type="caution">
    <text evidence="11">The sequence shown here is derived from an EMBL/GenBank/DDBJ whole genome shotgun (WGS) entry which is preliminary data.</text>
</comment>
<evidence type="ECO:0000256" key="7">
    <source>
        <dbReference type="ARBA" id="ARBA00045448"/>
    </source>
</evidence>
<organism evidence="11 12">
    <name type="scientific">Trypanosoma cruzi marinkellei</name>
    <dbReference type="NCBI Taxonomy" id="85056"/>
    <lineage>
        <taxon>Eukaryota</taxon>
        <taxon>Discoba</taxon>
        <taxon>Euglenozoa</taxon>
        <taxon>Kinetoplastea</taxon>
        <taxon>Metakinetoplastina</taxon>
        <taxon>Trypanosomatida</taxon>
        <taxon>Trypanosomatidae</taxon>
        <taxon>Trypanosoma</taxon>
        <taxon>Schizotrypanum</taxon>
    </lineage>
</organism>
<evidence type="ECO:0000256" key="6">
    <source>
        <dbReference type="ARBA" id="ARBA00042165"/>
    </source>
</evidence>
<evidence type="ECO:0000256" key="4">
    <source>
        <dbReference type="ARBA" id="ARBA00022825"/>
    </source>
</evidence>
<evidence type="ECO:0000256" key="3">
    <source>
        <dbReference type="ARBA" id="ARBA00022801"/>
    </source>
</evidence>
<evidence type="ECO:0000259" key="9">
    <source>
        <dbReference type="Pfam" id="PF00326"/>
    </source>
</evidence>
<dbReference type="MEROPS" id="S09.034"/>
<feature type="region of interest" description="Disordered" evidence="8">
    <location>
        <begin position="254"/>
        <end position="287"/>
    </location>
</feature>
<dbReference type="Gene3D" id="2.130.10.120">
    <property type="entry name" value="Prolyl oligopeptidase, N-terminal domain"/>
    <property type="match status" value="2"/>
</dbReference>
<dbReference type="Pfam" id="PF02897">
    <property type="entry name" value="Peptidase_S9_N"/>
    <property type="match status" value="1"/>
</dbReference>
<dbReference type="InterPro" id="IPR051543">
    <property type="entry name" value="Serine_Peptidase_S9A"/>
</dbReference>
<dbReference type="Proteomes" id="UP000007350">
    <property type="component" value="Unassembled WGS sequence"/>
</dbReference>
<evidence type="ECO:0000259" key="10">
    <source>
        <dbReference type="Pfam" id="PF02897"/>
    </source>
</evidence>
<feature type="region of interest" description="Disordered" evidence="8">
    <location>
        <begin position="1"/>
        <end position="42"/>
    </location>
</feature>
<evidence type="ECO:0000256" key="2">
    <source>
        <dbReference type="ARBA" id="ARBA00022670"/>
    </source>
</evidence>
<sequence length="995" mass="111681">MRANGASQGKMGRRGKRASKNTGDRGRRSAAGIMSPPKYPRKEHRMEHFGDVRTDPFYWMRDRRNPEVRRLLQRENAYMESVFATLGGDQLFRTLFSEMRARWKDDNASLPYRDRSYWYFSRNPPNAAYPIFCRRPFTEQTAGFMHEVGEMWSRDPLSPLPVYDDEVVYLDMNLLVKELQLGYAELGDVELSLDEQHLALALDCSNGREVFTIFLLEITDVNYARWLDEQSELHRAWAEAMVRSEQSIYTSPVSILSSHRSPTTPTGRGSGTDTMKKTGKKNAVTQSPSSLLSFAPLPKTTTPATSFTKMTEPAHKITRRIDVFDASDEVLWLSPTSLLYLGMDEKMRTHLVIYHDLSSPVHAEATDIICYEELDEAFWVSSLSFSADGRFAMFTVCSNSYSEVYVIPCDAGVEECVSGVPVFPTTANEKGEGFQRKTCAVHCFADRTFCVDYDIDHHSSLFGEGVGAWVVTTSKTPTGLEKFGVAYVLDDEEKTYCTGTIGGGTRTLSDPYRWQPLFKYDPCIEVEDVECMRDYLLLSVVRAASSTVLLLPVRVLWDRWRDCHGRNMPPLSLQEDTVDLCQVACRPFHSPGEVRFSLDQLLQEQRLRKDNKPNEEEEKEEGYVFNVMNSTDEFSFNRRAWILFVTHLTVPTVFIECALEGEGETLCVKRLFGMGVGGKPYDADEYDATIVWVPSDYAFRSDASTSPLRPLPTKDPVAVVRIPVYLCWKKALRSCGGNPMLLSVYGSYGECCDVVFEKERLSLLDRGFVWGFAAVRGGGELGTAWHEAGRGLQRATSVNDFVSVSCYVQETGWCAAGQLVTHGSSAGGFVATAAMCVAPSLPLAVIALVPFVDCLTTLMDDSLPLTVCDWEEFGNPRDDADAYRLLRAMSPMDNIPPAGVALPHMLLLTAWHDTRVGFWESLAFTARLRAREMEEEEEEEGEGAATRGRLLLHHCEFGAGHNGSSGRYDRLRETAREYAFALLIQQAKGPPRADA</sequence>
<name>K2ML44_TRYCR</name>
<dbReference type="AlphaFoldDB" id="K2ML44"/>
<dbReference type="SUPFAM" id="SSF53474">
    <property type="entry name" value="alpha/beta-Hydrolases"/>
    <property type="match status" value="1"/>
</dbReference>
<dbReference type="OrthoDB" id="248387at2759"/>
<dbReference type="EMBL" id="AHKC01017268">
    <property type="protein sequence ID" value="EKF27870.1"/>
    <property type="molecule type" value="Genomic_DNA"/>
</dbReference>
<feature type="domain" description="Peptidase S9A N-terminal" evidence="10">
    <location>
        <begin position="37"/>
        <end position="222"/>
    </location>
</feature>
<evidence type="ECO:0000256" key="5">
    <source>
        <dbReference type="ARBA" id="ARBA00039290"/>
    </source>
</evidence>
<comment type="similarity">
    <text evidence="1">Belongs to the peptidase S9A family.</text>
</comment>
<dbReference type="Pfam" id="PF00326">
    <property type="entry name" value="Peptidase_S9"/>
    <property type="match status" value="1"/>
</dbReference>
<dbReference type="InterPro" id="IPR002470">
    <property type="entry name" value="Peptidase_S9A"/>
</dbReference>
<proteinExistence type="inferred from homology"/>
<evidence type="ECO:0000313" key="11">
    <source>
        <dbReference type="EMBL" id="EKF27870.1"/>
    </source>
</evidence>
<evidence type="ECO:0000256" key="1">
    <source>
        <dbReference type="ARBA" id="ARBA00005228"/>
    </source>
</evidence>
<dbReference type="Gene3D" id="3.40.50.1820">
    <property type="entry name" value="alpha/beta hydrolase"/>
    <property type="match status" value="1"/>
</dbReference>
<keyword evidence="12" id="KW-1185">Reference proteome</keyword>
<feature type="domain" description="Peptidase S9 prolyl oligopeptidase catalytic" evidence="9">
    <location>
        <begin position="759"/>
        <end position="981"/>
    </location>
</feature>
<evidence type="ECO:0000256" key="8">
    <source>
        <dbReference type="SAM" id="MobiDB-lite"/>
    </source>
</evidence>
<protein>
    <recommendedName>
        <fullName evidence="5">Prolyl endopeptidase-like</fullName>
    </recommendedName>
    <alternativeName>
        <fullName evidence="6">Prolylendopeptidase-like</fullName>
    </alternativeName>
</protein>
<dbReference type="PRINTS" id="PR00862">
    <property type="entry name" value="PROLIGOPTASE"/>
</dbReference>
<accession>K2ML44</accession>
<evidence type="ECO:0000313" key="12">
    <source>
        <dbReference type="Proteomes" id="UP000007350"/>
    </source>
</evidence>
<dbReference type="SUPFAM" id="SSF50993">
    <property type="entry name" value="Peptidase/esterase 'gauge' domain"/>
    <property type="match status" value="1"/>
</dbReference>
<keyword evidence="2" id="KW-0645">Protease</keyword>
<comment type="function">
    <text evidence="7">Serine peptidase whose precise substrate specificity remains unclear. Does not cleave peptides after a arginine or lysine residue. Regulates trans-Golgi network morphology and sorting by regulating the membrane binding of the AP-1 complex. May play a role in the regulation of synaptic vesicle exocytosis.</text>
</comment>
<dbReference type="GO" id="GO:0004252">
    <property type="term" value="F:serine-type endopeptidase activity"/>
    <property type="evidence" value="ECO:0007669"/>
    <property type="project" value="InterPro"/>
</dbReference>
<keyword evidence="3" id="KW-0378">Hydrolase</keyword>
<dbReference type="GO" id="GO:0006508">
    <property type="term" value="P:proteolysis"/>
    <property type="evidence" value="ECO:0007669"/>
    <property type="project" value="UniProtKB-KW"/>
</dbReference>